<keyword evidence="1" id="KW-0812">Transmembrane</keyword>
<sequence>MQMVILVSVLAILAAVGVVAVAAFLFRRFGGGADDLDPNGPSAGHSGSMLSSLFLLVFAIAIVVPWATADSARQNTYAESQAAVESYWSAARLPAPAGPQVRQQVRDYLDFVVRREWPLMASGKLSEEGTTRLEALRTQVNGLVLSDDDAKAARGELLDEMRDLSAARRQRAADAAAKPPAGVLPLAVLTGLIVIVFPFLAGARPRGRTLVPLMVMSGLLGLGVFLAWQISHTFASGLAVGPDAFEAALSEVRRLPWSG</sequence>
<gene>
    <name evidence="2" type="ORF">DQ384_37365</name>
</gene>
<comment type="caution">
    <text evidence="2">The sequence shown here is derived from an EMBL/GenBank/DDBJ whole genome shotgun (WGS) entry which is preliminary data.</text>
</comment>
<organism evidence="2 3">
    <name type="scientific">Sphaerisporangium album</name>
    <dbReference type="NCBI Taxonomy" id="509200"/>
    <lineage>
        <taxon>Bacteria</taxon>
        <taxon>Bacillati</taxon>
        <taxon>Actinomycetota</taxon>
        <taxon>Actinomycetes</taxon>
        <taxon>Streptosporangiales</taxon>
        <taxon>Streptosporangiaceae</taxon>
        <taxon>Sphaerisporangium</taxon>
    </lineage>
</organism>
<evidence type="ECO:0000313" key="3">
    <source>
        <dbReference type="Proteomes" id="UP000253094"/>
    </source>
</evidence>
<reference evidence="2 3" key="1">
    <citation type="submission" date="2018-06" db="EMBL/GenBank/DDBJ databases">
        <title>Sphaerisporangium craniellae sp. nov., isolated from a marine sponge in the South China Sea.</title>
        <authorList>
            <person name="Li L."/>
        </authorList>
    </citation>
    <scope>NUCLEOTIDE SEQUENCE [LARGE SCALE GENOMIC DNA]</scope>
    <source>
        <strain evidence="2 3">CCTCC AA 208026</strain>
    </source>
</reference>
<keyword evidence="3" id="KW-1185">Reference proteome</keyword>
<keyword evidence="1" id="KW-0472">Membrane</keyword>
<dbReference type="AlphaFoldDB" id="A0A367EQD2"/>
<evidence type="ECO:0000313" key="2">
    <source>
        <dbReference type="EMBL" id="RCG20183.1"/>
    </source>
</evidence>
<dbReference type="EMBL" id="QOIL01000032">
    <property type="protein sequence ID" value="RCG20183.1"/>
    <property type="molecule type" value="Genomic_DNA"/>
</dbReference>
<accession>A0A367EQD2</accession>
<evidence type="ECO:0000256" key="1">
    <source>
        <dbReference type="SAM" id="Phobius"/>
    </source>
</evidence>
<dbReference type="InterPro" id="IPR025333">
    <property type="entry name" value="DUF4239"/>
</dbReference>
<dbReference type="Proteomes" id="UP000253094">
    <property type="component" value="Unassembled WGS sequence"/>
</dbReference>
<dbReference type="OrthoDB" id="940913at2"/>
<protein>
    <submittedName>
        <fullName evidence="2">DUF4239 domain-containing protein</fullName>
    </submittedName>
</protein>
<keyword evidence="1" id="KW-1133">Transmembrane helix</keyword>
<dbReference type="RefSeq" id="WP_114033609.1">
    <property type="nucleotide sequence ID" value="NZ_QOIL01000032.1"/>
</dbReference>
<feature type="transmembrane region" description="Helical" evidence="1">
    <location>
        <begin position="209"/>
        <end position="228"/>
    </location>
</feature>
<dbReference type="Pfam" id="PF14023">
    <property type="entry name" value="Bestrophin-like"/>
    <property type="match status" value="1"/>
</dbReference>
<proteinExistence type="predicted"/>
<feature type="transmembrane region" description="Helical" evidence="1">
    <location>
        <begin position="181"/>
        <end position="203"/>
    </location>
</feature>
<feature type="transmembrane region" description="Helical" evidence="1">
    <location>
        <begin position="47"/>
        <end position="67"/>
    </location>
</feature>
<name>A0A367EQD2_9ACTN</name>